<keyword evidence="2" id="KW-0808">Transferase</keyword>
<keyword evidence="7" id="KW-1185">Reference proteome</keyword>
<dbReference type="GeneID" id="43657964"/>
<evidence type="ECO:0000256" key="1">
    <source>
        <dbReference type="ARBA" id="ARBA00008861"/>
    </source>
</evidence>
<dbReference type="Proteomes" id="UP000326268">
    <property type="component" value="Unassembled WGS sequence"/>
</dbReference>
<dbReference type="OrthoDB" id="3262926at2759"/>
<dbReference type="PANTHER" id="PTHR31544">
    <property type="entry name" value="AIG2-LIKE PROTEIN D"/>
    <property type="match status" value="1"/>
</dbReference>
<dbReference type="InterPro" id="IPR013024">
    <property type="entry name" value="GGCT-like"/>
</dbReference>
<dbReference type="EMBL" id="ML737866">
    <property type="protein sequence ID" value="KAE8358825.1"/>
    <property type="molecule type" value="Genomic_DNA"/>
</dbReference>
<dbReference type="AlphaFoldDB" id="A0A5N6ZN08"/>
<feature type="domain" description="Gamma-glutamylcyclotransferase AIG2-like" evidence="5">
    <location>
        <begin position="58"/>
        <end position="163"/>
    </location>
</feature>
<dbReference type="InterPro" id="IPR045038">
    <property type="entry name" value="AIG2-like"/>
</dbReference>
<dbReference type="SUPFAM" id="SSF110857">
    <property type="entry name" value="Gamma-glutamyl cyclotransferase-like"/>
    <property type="match status" value="1"/>
</dbReference>
<reference evidence="6 7" key="1">
    <citation type="submission" date="2019-04" db="EMBL/GenBank/DDBJ databases">
        <title>Friends and foes A comparative genomics studyof 23 Aspergillus species from section Flavi.</title>
        <authorList>
            <consortium name="DOE Joint Genome Institute"/>
            <person name="Kjaerbolling I."/>
            <person name="Vesth T."/>
            <person name="Frisvad J.C."/>
            <person name="Nybo J.L."/>
            <person name="Theobald S."/>
            <person name="Kildgaard S."/>
            <person name="Isbrandt T."/>
            <person name="Kuo A."/>
            <person name="Sato A."/>
            <person name="Lyhne E.K."/>
            <person name="Kogle M.E."/>
            <person name="Wiebenga A."/>
            <person name="Kun R.S."/>
            <person name="Lubbers R.J."/>
            <person name="Makela M.R."/>
            <person name="Barry K."/>
            <person name="Chovatia M."/>
            <person name="Clum A."/>
            <person name="Daum C."/>
            <person name="Haridas S."/>
            <person name="He G."/>
            <person name="LaButti K."/>
            <person name="Lipzen A."/>
            <person name="Mondo S."/>
            <person name="Riley R."/>
            <person name="Salamov A."/>
            <person name="Simmons B.A."/>
            <person name="Magnuson J.K."/>
            <person name="Henrissat B."/>
            <person name="Mortensen U.H."/>
            <person name="Larsen T.O."/>
            <person name="Devries R.P."/>
            <person name="Grigoriev I.V."/>
            <person name="Machida M."/>
            <person name="Baker S.E."/>
            <person name="Andersen M.R."/>
        </authorList>
    </citation>
    <scope>NUCLEOTIDE SEQUENCE [LARGE SCALE GENOMIC DNA]</scope>
    <source>
        <strain evidence="6 7">CBS 763.97</strain>
    </source>
</reference>
<dbReference type="PANTHER" id="PTHR31544:SF4">
    <property type="entry name" value="GAMMA-GLUTAMYLCYCLOTRANSFERASE-RELATED"/>
    <property type="match status" value="1"/>
</dbReference>
<comment type="similarity">
    <text evidence="1">Belongs to the gamma-glutamylcyclotransferase family.</text>
</comment>
<evidence type="ECO:0000256" key="3">
    <source>
        <dbReference type="ARBA" id="ARBA00030602"/>
    </source>
</evidence>
<feature type="non-terminal residue" evidence="6">
    <location>
        <position position="175"/>
    </location>
</feature>
<evidence type="ECO:0000313" key="6">
    <source>
        <dbReference type="EMBL" id="KAE8358825.1"/>
    </source>
</evidence>
<sequence>MSHKPENHTKQQLPSLFPAKESPTSPFYTMLQSAPPDYLLQREQPHEHEYPPSYPIYYFSYGTLTHPPQLKHILDLLEEPDLRKPELIGYDIAKWGGDYPALINGKQDQVVSGYAYLVKSEEEAEKLAEYETRAYRVASCWIFFRDGAEEPKEVGGKVFMYAGDARALWEGRFDR</sequence>
<evidence type="ECO:0000313" key="7">
    <source>
        <dbReference type="Proteomes" id="UP000326268"/>
    </source>
</evidence>
<dbReference type="CDD" id="cd06661">
    <property type="entry name" value="GGCT_like"/>
    <property type="match status" value="1"/>
</dbReference>
<gene>
    <name evidence="6" type="ORF">BDV27DRAFT_163230</name>
</gene>
<feature type="region of interest" description="Disordered" evidence="4">
    <location>
        <begin position="1"/>
        <end position="24"/>
    </location>
</feature>
<name>A0A5N6ZN08_9EURO</name>
<dbReference type="GO" id="GO:0016740">
    <property type="term" value="F:transferase activity"/>
    <property type="evidence" value="ECO:0007669"/>
    <property type="project" value="UniProtKB-KW"/>
</dbReference>
<dbReference type="InterPro" id="IPR009288">
    <property type="entry name" value="AIG2-like_dom"/>
</dbReference>
<dbReference type="RefSeq" id="XP_031921906.1">
    <property type="nucleotide sequence ID" value="XM_032073518.1"/>
</dbReference>
<evidence type="ECO:0000256" key="2">
    <source>
        <dbReference type="ARBA" id="ARBA00022679"/>
    </source>
</evidence>
<dbReference type="Gene3D" id="3.10.490.10">
    <property type="entry name" value="Gamma-glutamyl cyclotransferase-like"/>
    <property type="match status" value="1"/>
</dbReference>
<evidence type="ECO:0000259" key="5">
    <source>
        <dbReference type="Pfam" id="PF06094"/>
    </source>
</evidence>
<dbReference type="InterPro" id="IPR036568">
    <property type="entry name" value="GGCT-like_sf"/>
</dbReference>
<organism evidence="6 7">
    <name type="scientific">Aspergillus caelatus</name>
    <dbReference type="NCBI Taxonomy" id="61420"/>
    <lineage>
        <taxon>Eukaryota</taxon>
        <taxon>Fungi</taxon>
        <taxon>Dikarya</taxon>
        <taxon>Ascomycota</taxon>
        <taxon>Pezizomycotina</taxon>
        <taxon>Eurotiomycetes</taxon>
        <taxon>Eurotiomycetidae</taxon>
        <taxon>Eurotiales</taxon>
        <taxon>Aspergillaceae</taxon>
        <taxon>Aspergillus</taxon>
        <taxon>Aspergillus subgen. Circumdati</taxon>
    </lineage>
</organism>
<evidence type="ECO:0000256" key="4">
    <source>
        <dbReference type="SAM" id="MobiDB-lite"/>
    </source>
</evidence>
<accession>A0A5N6ZN08</accession>
<protein>
    <recommendedName>
        <fullName evidence="3">Putative gamma-glutamylcyclotransferase</fullName>
    </recommendedName>
</protein>
<dbReference type="Pfam" id="PF06094">
    <property type="entry name" value="GGACT"/>
    <property type="match status" value="1"/>
</dbReference>
<proteinExistence type="inferred from homology"/>